<comment type="caution">
    <text evidence="1">The sequence shown here is derived from an EMBL/GenBank/DDBJ whole genome shotgun (WGS) entry which is preliminary data.</text>
</comment>
<dbReference type="RefSeq" id="WP_345303490.1">
    <property type="nucleotide sequence ID" value="NZ_BAABJE010000010.1"/>
</dbReference>
<reference evidence="2" key="1">
    <citation type="journal article" date="2019" name="Int. J. Syst. Evol. Microbiol.">
        <title>The Global Catalogue of Microorganisms (GCM) 10K type strain sequencing project: providing services to taxonomists for standard genome sequencing and annotation.</title>
        <authorList>
            <consortium name="The Broad Institute Genomics Platform"/>
            <consortium name="The Broad Institute Genome Sequencing Center for Infectious Disease"/>
            <person name="Wu L."/>
            <person name="Ma J."/>
        </authorList>
    </citation>
    <scope>NUCLEOTIDE SEQUENCE [LARGE SCALE GENOMIC DNA]</scope>
    <source>
        <strain evidence="2">JCM 18204</strain>
    </source>
</reference>
<evidence type="ECO:0008006" key="3">
    <source>
        <dbReference type="Google" id="ProtNLM"/>
    </source>
</evidence>
<organism evidence="1 2">
    <name type="scientific">Lysobacter hankyongensis</name>
    <dbReference type="NCBI Taxonomy" id="1176535"/>
    <lineage>
        <taxon>Bacteria</taxon>
        <taxon>Pseudomonadati</taxon>
        <taxon>Pseudomonadota</taxon>
        <taxon>Gammaproteobacteria</taxon>
        <taxon>Lysobacterales</taxon>
        <taxon>Lysobacteraceae</taxon>
        <taxon>Lysobacter</taxon>
    </lineage>
</organism>
<proteinExistence type="predicted"/>
<name>A0ABP9BKF9_9GAMM</name>
<gene>
    <name evidence="1" type="ORF">GCM10023307_23290</name>
</gene>
<dbReference type="EMBL" id="BAABJE010000010">
    <property type="protein sequence ID" value="GAA4796689.1"/>
    <property type="molecule type" value="Genomic_DNA"/>
</dbReference>
<keyword evidence="2" id="KW-1185">Reference proteome</keyword>
<dbReference type="Proteomes" id="UP001499959">
    <property type="component" value="Unassembled WGS sequence"/>
</dbReference>
<protein>
    <recommendedName>
        <fullName evidence="3">RiboL-PSP-HEPN domain-containing protein</fullName>
    </recommendedName>
</protein>
<accession>A0ABP9BKF9</accession>
<sequence length="218" mass="24449">MYVYFNIPEIDSRNGDFLNFWLKTIFISPVSSNFQVNALSVMYVRLVEAAFVEYSLGRQSLMEFWSTHTGIALGAMHRSVSHFESCLSNTHRAKQAFSRLRNHADNGELRKLLSNPRPNFIQAKFADQIRAIRNEIHHTEDSLMKGLLGSGNPVMLKADGPETVHPTEANQTNKLIDRLVVGQQELLFSELATALTEMADYCKKISENISSSSPGNAA</sequence>
<evidence type="ECO:0000313" key="1">
    <source>
        <dbReference type="EMBL" id="GAA4796689.1"/>
    </source>
</evidence>
<evidence type="ECO:0000313" key="2">
    <source>
        <dbReference type="Proteomes" id="UP001499959"/>
    </source>
</evidence>